<protein>
    <recommendedName>
        <fullName evidence="9">Deacetylase sirtuin-type domain-containing protein</fullName>
    </recommendedName>
</protein>
<feature type="compositionally biased region" description="Basic and acidic residues" evidence="8">
    <location>
        <begin position="561"/>
        <end position="570"/>
    </location>
</feature>
<evidence type="ECO:0000256" key="6">
    <source>
        <dbReference type="ARBA" id="ARBA00023027"/>
    </source>
</evidence>
<comment type="cofactor">
    <cofactor evidence="1">
        <name>Zn(2+)</name>
        <dbReference type="ChEBI" id="CHEBI:29105"/>
    </cofactor>
</comment>
<dbReference type="Gene3D" id="3.40.50.1220">
    <property type="entry name" value="TPP-binding domain"/>
    <property type="match status" value="1"/>
</dbReference>
<keyword evidence="5 7" id="KW-0862">Zinc</keyword>
<gene>
    <name evidence="10" type="ORF">B0A52_04815</name>
</gene>
<dbReference type="InterPro" id="IPR050134">
    <property type="entry name" value="NAD-dep_sirtuin_deacylases"/>
</dbReference>
<feature type="domain" description="Deacetylase sirtuin-type" evidence="9">
    <location>
        <begin position="16"/>
        <end position="278"/>
    </location>
</feature>
<evidence type="ECO:0000313" key="10">
    <source>
        <dbReference type="EMBL" id="RVX71241.1"/>
    </source>
</evidence>
<dbReference type="PROSITE" id="PS50305">
    <property type="entry name" value="SIRTUIN"/>
    <property type="match status" value="1"/>
</dbReference>
<evidence type="ECO:0000256" key="2">
    <source>
        <dbReference type="ARBA" id="ARBA00006924"/>
    </source>
</evidence>
<dbReference type="EMBL" id="NAJM01000018">
    <property type="protein sequence ID" value="RVX71241.1"/>
    <property type="molecule type" value="Genomic_DNA"/>
</dbReference>
<dbReference type="InterPro" id="IPR003000">
    <property type="entry name" value="Sirtuin"/>
</dbReference>
<dbReference type="GO" id="GO:0070403">
    <property type="term" value="F:NAD+ binding"/>
    <property type="evidence" value="ECO:0007669"/>
    <property type="project" value="InterPro"/>
</dbReference>
<dbReference type="Gene3D" id="3.30.1600.10">
    <property type="entry name" value="SIR2/SIRT2 'Small Domain"/>
    <property type="match status" value="1"/>
</dbReference>
<feature type="active site" description="Proton acceptor" evidence="7">
    <location>
        <position position="146"/>
    </location>
</feature>
<dbReference type="SUPFAM" id="SSF52467">
    <property type="entry name" value="DHS-like NAD/FAD-binding domain"/>
    <property type="match status" value="1"/>
</dbReference>
<dbReference type="VEuPathDB" id="FungiDB:PV10_04243"/>
<dbReference type="GO" id="GO:0005634">
    <property type="term" value="C:nucleus"/>
    <property type="evidence" value="ECO:0007669"/>
    <property type="project" value="TreeGrafter"/>
</dbReference>
<keyword evidence="6" id="KW-0520">NAD</keyword>
<feature type="region of interest" description="Disordered" evidence="8">
    <location>
        <begin position="286"/>
        <end position="311"/>
    </location>
</feature>
<accession>A0A438N6R3</accession>
<proteinExistence type="inferred from homology"/>
<dbReference type="InterPro" id="IPR026590">
    <property type="entry name" value="Ssirtuin_cat_dom"/>
</dbReference>
<evidence type="ECO:0000259" key="9">
    <source>
        <dbReference type="PROSITE" id="PS50305"/>
    </source>
</evidence>
<dbReference type="GO" id="GO:0046872">
    <property type="term" value="F:metal ion binding"/>
    <property type="evidence" value="ECO:0007669"/>
    <property type="project" value="UniProtKB-KW"/>
</dbReference>
<feature type="binding site" evidence="7">
    <location>
        <position position="183"/>
    </location>
    <ligand>
        <name>Zn(2+)</name>
        <dbReference type="ChEBI" id="CHEBI:29105"/>
    </ligand>
</feature>
<keyword evidence="3" id="KW-0808">Transferase</keyword>
<feature type="region of interest" description="Disordered" evidence="8">
    <location>
        <begin position="545"/>
        <end position="583"/>
    </location>
</feature>
<sequence length="787" mass="88055">MGNDNSTPVDESVPPSRLTSRNMEGVARYIKENDVKKVVVMTGAGISTSAGIPDFRSPETGLYANLARLNLPYAEAVFDISYFRTNPHPFYTLAHELYPGKYRPTITHSFISLLHQKGMLLQLFTQNIDCLEREAGVPADKIVEAHGSFATQRCIDCQTEYPDELMKDKISKKEVPRCVRKKCNGLVKPDIVFFGEALPEAFHMKRSLPARADLAIVMGTSLTVQPFASLPSFVSEETPRVLINLERVGSLGSRPDDVLLLGDCDDGVRKFADVMGWGEELEQLWQSTNPNKEEREKQQEPVKTRQEALDDEVEKLTRDIDNSLKLSAETSEKIRNELEHVKAAPDKSAPTSSEILTTDKLTKPSGGLSHCSLHQYAPQRISQTHLHRLHSPPPLFTDLEDHLPVTFDNFLVQSILASETISSLDSISFKGNNCSRFLKITPTTVVEDRQPRLSLPYEFISEPVGIMPFSSQITPRPSPASSRNGMASVSCDRSERQKISLYTGPTVHIAIGPKEHDFFVHVKALSLTKFFELHGLPLTAEQKAERAYSMSKQPGGLDSQPEIKEEDHGAKAGSRSPTVGLSDVSPTSAFSVADVLGGMSTTPDYYLRGSIYDRNAFELIVNWLYNTEPEVPTSHRDYLTLLKSYLIALKFAIDPLQDCIIDRLQKYHQVYSTIFEDFTWLIRRLEDTPKTHATPVVMYLADQIAWEISSLGYGEYAKSNPSFDDYLQKDDHPCRVVLFKALTNIARSHDPSDPATGRNRWKAANRPVVDETSPMTNMVDTIDIDSD</sequence>
<feature type="compositionally biased region" description="Basic and acidic residues" evidence="8">
    <location>
        <begin position="291"/>
        <end position="311"/>
    </location>
</feature>
<dbReference type="Proteomes" id="UP000288859">
    <property type="component" value="Unassembled WGS sequence"/>
</dbReference>
<name>A0A438N6R3_EXOME</name>
<feature type="binding site" evidence="7">
    <location>
        <position position="178"/>
    </location>
    <ligand>
        <name>Zn(2+)</name>
        <dbReference type="ChEBI" id="CHEBI:29105"/>
    </ligand>
</feature>
<evidence type="ECO:0000256" key="3">
    <source>
        <dbReference type="ARBA" id="ARBA00022679"/>
    </source>
</evidence>
<evidence type="ECO:0000256" key="4">
    <source>
        <dbReference type="ARBA" id="ARBA00022723"/>
    </source>
</evidence>
<dbReference type="GO" id="GO:0017136">
    <property type="term" value="F:histone deacetylase activity, NAD-dependent"/>
    <property type="evidence" value="ECO:0007669"/>
    <property type="project" value="TreeGrafter"/>
</dbReference>
<dbReference type="Pfam" id="PF02146">
    <property type="entry name" value="SIR2"/>
    <property type="match status" value="1"/>
</dbReference>
<dbReference type="PANTHER" id="PTHR11085">
    <property type="entry name" value="NAD-DEPENDENT PROTEIN DEACYLASE SIRTUIN-5, MITOCHONDRIAL-RELATED"/>
    <property type="match status" value="1"/>
</dbReference>
<feature type="binding site" evidence="7">
    <location>
        <position position="154"/>
    </location>
    <ligand>
        <name>Zn(2+)</name>
        <dbReference type="ChEBI" id="CHEBI:29105"/>
    </ligand>
</feature>
<organism evidence="10 11">
    <name type="scientific">Exophiala mesophila</name>
    <name type="common">Black yeast-like fungus</name>
    <dbReference type="NCBI Taxonomy" id="212818"/>
    <lineage>
        <taxon>Eukaryota</taxon>
        <taxon>Fungi</taxon>
        <taxon>Dikarya</taxon>
        <taxon>Ascomycota</taxon>
        <taxon>Pezizomycotina</taxon>
        <taxon>Eurotiomycetes</taxon>
        <taxon>Chaetothyriomycetidae</taxon>
        <taxon>Chaetothyriales</taxon>
        <taxon>Herpotrichiellaceae</taxon>
        <taxon>Exophiala</taxon>
    </lineage>
</organism>
<dbReference type="PANTHER" id="PTHR11085:SF6">
    <property type="entry name" value="NAD-DEPENDENT PROTEIN DEACETYLASE SIRTUIN-2"/>
    <property type="match status" value="1"/>
</dbReference>
<dbReference type="InterPro" id="IPR029035">
    <property type="entry name" value="DHS-like_NAD/FAD-binding_dom"/>
</dbReference>
<dbReference type="CDD" id="cd01408">
    <property type="entry name" value="SIRT1"/>
    <property type="match status" value="1"/>
</dbReference>
<reference evidence="10 11" key="1">
    <citation type="submission" date="2017-03" db="EMBL/GenBank/DDBJ databases">
        <title>Genomes of endolithic fungi from Antarctica.</title>
        <authorList>
            <person name="Coleine C."/>
            <person name="Masonjones S."/>
            <person name="Stajich J.E."/>
        </authorList>
    </citation>
    <scope>NUCLEOTIDE SEQUENCE [LARGE SCALE GENOMIC DNA]</scope>
    <source>
        <strain evidence="10 11">CCFEE 6314</strain>
    </source>
</reference>
<evidence type="ECO:0000256" key="5">
    <source>
        <dbReference type="ARBA" id="ARBA00022833"/>
    </source>
</evidence>
<dbReference type="InterPro" id="IPR026591">
    <property type="entry name" value="Sirtuin_cat_small_dom_sf"/>
</dbReference>
<dbReference type="VEuPathDB" id="FungiDB:PV10_04244"/>
<dbReference type="AlphaFoldDB" id="A0A438N6R3"/>
<feature type="region of interest" description="Disordered" evidence="8">
    <location>
        <begin position="1"/>
        <end position="20"/>
    </location>
</feature>
<evidence type="ECO:0000256" key="8">
    <source>
        <dbReference type="SAM" id="MobiDB-lite"/>
    </source>
</evidence>
<evidence type="ECO:0000313" key="11">
    <source>
        <dbReference type="Proteomes" id="UP000288859"/>
    </source>
</evidence>
<comment type="caution">
    <text evidence="10">The sequence shown here is derived from an EMBL/GenBank/DDBJ whole genome shotgun (WGS) entry which is preliminary data.</text>
</comment>
<comment type="similarity">
    <text evidence="2">Belongs to the sirtuin family. Class I subfamily.</text>
</comment>
<evidence type="ECO:0000256" key="7">
    <source>
        <dbReference type="PROSITE-ProRule" id="PRU00236"/>
    </source>
</evidence>
<feature type="binding site" evidence="7">
    <location>
        <position position="157"/>
    </location>
    <ligand>
        <name>Zn(2+)</name>
        <dbReference type="ChEBI" id="CHEBI:29105"/>
    </ligand>
</feature>
<keyword evidence="4 7" id="KW-0479">Metal-binding</keyword>
<dbReference type="OrthoDB" id="420264at2759"/>
<evidence type="ECO:0000256" key="1">
    <source>
        <dbReference type="ARBA" id="ARBA00001947"/>
    </source>
</evidence>